<evidence type="ECO:0000313" key="2">
    <source>
        <dbReference type="Proteomes" id="UP000222624"/>
    </source>
</evidence>
<evidence type="ECO:0000313" key="1">
    <source>
        <dbReference type="EMBL" id="ASU03793.1"/>
    </source>
</evidence>
<keyword evidence="1" id="KW-0378">Hydrolase</keyword>
<dbReference type="InterPro" id="IPR044925">
    <property type="entry name" value="His-Me_finger_sf"/>
</dbReference>
<proteinExistence type="predicted"/>
<sequence>MDYNIEDILPERVKKSWNAFTPQGRAKTRHDLMLAYPDDEIWDYLEYYRYNPYNKEMVNSHFIERTILISNKGNIKRTTGEKVIPWVTTQGYLIAWAREQEFRFLVHRAVCLMYNVVPLKIFEIDYACLQVNHLDGDKKNPAALNLEWSTPKQNNQHAVETGLRAYKTGIDNHRSIPVLVTVKIEGQYKDFKFIIAGTSESDELKFNNNHLKFINVKDKLVKGCLFEIADDLDIELYSNPIPAELIQLIRKYKGSSKGLIIGTNLKTGETKTFNGLKEIEAAGFNNGEVYSCCNGRREKHKGWTFKRIDT</sequence>
<accession>A0A223LIV8</accession>
<keyword evidence="1" id="KW-0255">Endonuclease</keyword>
<dbReference type="SUPFAM" id="SSF54060">
    <property type="entry name" value="His-Me finger endonucleases"/>
    <property type="match status" value="1"/>
</dbReference>
<keyword evidence="1" id="KW-0540">Nuclease</keyword>
<organism evidence="1 2">
    <name type="scientific">Erwinia phage vB_EamM_Joad</name>
    <dbReference type="NCBI Taxonomy" id="2026081"/>
    <lineage>
        <taxon>Viruses</taxon>
        <taxon>Duplodnaviria</taxon>
        <taxon>Heunggongvirae</taxon>
        <taxon>Uroviricota</taxon>
        <taxon>Caudoviricetes</taxon>
        <taxon>Chimalliviridae</taxon>
        <taxon>Risingsunvirus</taxon>
        <taxon>Risingsunvirus risingsun</taxon>
    </lineage>
</organism>
<dbReference type="Gene3D" id="1.10.10.10">
    <property type="entry name" value="Winged helix-like DNA-binding domain superfamily/Winged helix DNA-binding domain"/>
    <property type="match status" value="1"/>
</dbReference>
<dbReference type="GO" id="GO:0004519">
    <property type="term" value="F:endonuclease activity"/>
    <property type="evidence" value="ECO:0007669"/>
    <property type="project" value="UniProtKB-KW"/>
</dbReference>
<dbReference type="Gene3D" id="3.90.75.20">
    <property type="match status" value="1"/>
</dbReference>
<protein>
    <submittedName>
        <fullName evidence="1">HNH endonuclease</fullName>
    </submittedName>
</protein>
<dbReference type="InterPro" id="IPR036388">
    <property type="entry name" value="WH-like_DNA-bd_sf"/>
</dbReference>
<name>A0A223LIV8_9CAUD</name>
<dbReference type="EMBL" id="MF459647">
    <property type="protein sequence ID" value="ASU03793.1"/>
    <property type="molecule type" value="Genomic_DNA"/>
</dbReference>
<gene>
    <name evidence="1" type="ORF">JOAD_122</name>
</gene>
<reference evidence="2" key="1">
    <citation type="submission" date="2017-07" db="EMBL/GenBank/DDBJ databases">
        <authorList>
            <person name="Bickmore M.X."/>
            <person name="Vaden K."/>
            <person name="Brady T.S."/>
            <person name="Tateoka O.B."/>
            <person name="Carter J.L."/>
            <person name="Pape J.A."/>
            <person name="Robinson D.M."/>
            <person name="Russell K.A."/>
            <person name="Staley L.A."/>
            <person name="Stettler J.M."/>
            <person name="Townsend M.H."/>
            <person name="Wienclaw T."/>
            <person name="Williamson T.L."/>
            <person name="Kruger J.L."/>
            <person name="Berg J.A."/>
            <person name="Sharma R."/>
            <person name="Payne A.M."/>
            <person name="Fajardo C.P."/>
            <person name="Breakwell D.P."/>
            <person name="Hope S."/>
            <person name="Grose J.H."/>
        </authorList>
    </citation>
    <scope>NUCLEOTIDE SEQUENCE [LARGE SCALE GENOMIC DNA]</scope>
</reference>
<dbReference type="Proteomes" id="UP000222624">
    <property type="component" value="Genome"/>
</dbReference>